<dbReference type="STRING" id="1910958.BTM30_02630"/>
<evidence type="ECO:0000313" key="9">
    <source>
        <dbReference type="EMBL" id="PSI00926.1"/>
    </source>
</evidence>
<dbReference type="Gene3D" id="1.10.287.130">
    <property type="match status" value="1"/>
</dbReference>
<evidence type="ECO:0000256" key="5">
    <source>
        <dbReference type="ARBA" id="ARBA00022777"/>
    </source>
</evidence>
<proteinExistence type="predicted"/>
<sequence>MIFGLSRLWRRPKRLNAEQLLSWLEDSPQGLLVLDPWNRLQHINSRARRLLHLASGSPLLNRYLLEVVRCHQLDQAVQEARSSNKSQRVNWSISAVGASPLEPESISSEPLEAIAIPGSHGWIGVFIQSCQSLQSQQQQQERWVSDVAHELRTPLTALSLVTESLALNPSKKQVVQIERLQRELQRLQRLVSDLLELNRLDNPSPKSTETNQQKVDVPDLVIKAWQTIAPLAEQRQVDLVMESSGSHWVVGDPALLHRALLNLLDNALRFSPNEAEINVNLSTEGRWQRIEIRDQGNGFSSEDLQHMFERFYRGDPSRSGGKRIGSGLGLAIVQQIAVAHGGHIRGRNHSKGGALLVLSLPVAP</sequence>
<dbReference type="EC" id="2.7.13.3" evidence="2"/>
<dbReference type="InterPro" id="IPR050351">
    <property type="entry name" value="BphY/WalK/GraS-like"/>
</dbReference>
<comment type="caution">
    <text evidence="9">The sequence shown here is derived from an EMBL/GenBank/DDBJ whole genome shotgun (WGS) entry which is preliminary data.</text>
</comment>
<keyword evidence="7" id="KW-0175">Coiled coil</keyword>
<gene>
    <name evidence="9" type="ORF">C7K08_10605</name>
</gene>
<dbReference type="PRINTS" id="PR00344">
    <property type="entry name" value="BCTRLSENSOR"/>
</dbReference>
<organism evidence="9 10">
    <name type="scientific">Synechococcus lacustris str. Tous</name>
    <dbReference type="NCBI Taxonomy" id="1910958"/>
    <lineage>
        <taxon>Bacteria</taxon>
        <taxon>Bacillati</taxon>
        <taxon>Cyanobacteriota</taxon>
        <taxon>Cyanophyceae</taxon>
        <taxon>Synechococcales</taxon>
        <taxon>Synechococcaceae</taxon>
        <taxon>Synechococcus</taxon>
    </lineage>
</organism>
<evidence type="ECO:0000256" key="2">
    <source>
        <dbReference type="ARBA" id="ARBA00012438"/>
    </source>
</evidence>
<evidence type="ECO:0000313" key="10">
    <source>
        <dbReference type="Proteomes" id="UP000240206"/>
    </source>
</evidence>
<dbReference type="GO" id="GO:0016036">
    <property type="term" value="P:cellular response to phosphate starvation"/>
    <property type="evidence" value="ECO:0007669"/>
    <property type="project" value="TreeGrafter"/>
</dbReference>
<dbReference type="InterPro" id="IPR004358">
    <property type="entry name" value="Sig_transdc_His_kin-like_C"/>
</dbReference>
<dbReference type="GO" id="GO:0004721">
    <property type="term" value="F:phosphoprotein phosphatase activity"/>
    <property type="evidence" value="ECO:0007669"/>
    <property type="project" value="TreeGrafter"/>
</dbReference>
<keyword evidence="3" id="KW-0597">Phosphoprotein</keyword>
<dbReference type="PROSITE" id="PS50109">
    <property type="entry name" value="HIS_KIN"/>
    <property type="match status" value="1"/>
</dbReference>
<evidence type="ECO:0000256" key="7">
    <source>
        <dbReference type="SAM" id="Coils"/>
    </source>
</evidence>
<dbReference type="PANTHER" id="PTHR45453:SF1">
    <property type="entry name" value="PHOSPHATE REGULON SENSOR PROTEIN PHOR"/>
    <property type="match status" value="1"/>
</dbReference>
<dbReference type="RefSeq" id="WP_106500591.1">
    <property type="nucleotide sequence ID" value="NZ_PXVC01000063.1"/>
</dbReference>
<name>A0A2P7ECH6_9SYNE</name>
<dbReference type="InterPro" id="IPR003661">
    <property type="entry name" value="HisK_dim/P_dom"/>
</dbReference>
<dbReference type="SUPFAM" id="SSF55874">
    <property type="entry name" value="ATPase domain of HSP90 chaperone/DNA topoisomerase II/histidine kinase"/>
    <property type="match status" value="1"/>
</dbReference>
<feature type="coiled-coil region" evidence="7">
    <location>
        <begin position="170"/>
        <end position="200"/>
    </location>
</feature>
<dbReference type="InterPro" id="IPR036890">
    <property type="entry name" value="HATPase_C_sf"/>
</dbReference>
<dbReference type="EMBL" id="PXVC01000063">
    <property type="protein sequence ID" value="PSI00926.1"/>
    <property type="molecule type" value="Genomic_DNA"/>
</dbReference>
<dbReference type="SMART" id="SM00388">
    <property type="entry name" value="HisKA"/>
    <property type="match status" value="1"/>
</dbReference>
<accession>A0A2P7ECH6</accession>
<dbReference type="InterPro" id="IPR036097">
    <property type="entry name" value="HisK_dim/P_sf"/>
</dbReference>
<evidence type="ECO:0000256" key="3">
    <source>
        <dbReference type="ARBA" id="ARBA00022553"/>
    </source>
</evidence>
<reference evidence="10" key="1">
    <citation type="submission" date="2018-03" db="EMBL/GenBank/DDBJ databases">
        <title>Ecological and genomic features of two cosmopolitan and abundant freshwater picocyanobacteria.</title>
        <authorList>
            <person name="Cabello-Yeves P.J."/>
            <person name="Picazo A."/>
            <person name="Camacho A."/>
            <person name="Callieri C."/>
            <person name="Rosselli R."/>
            <person name="Roda-Garcia J."/>
            <person name="Coutinho F.H."/>
            <person name="Rodriguez-Valera F."/>
        </authorList>
    </citation>
    <scope>NUCLEOTIDE SEQUENCE [LARGE SCALE GENOMIC DNA]</scope>
    <source>
        <strain evidence="10">Tous</strain>
    </source>
</reference>
<dbReference type="Gene3D" id="3.30.565.10">
    <property type="entry name" value="Histidine kinase-like ATPase, C-terminal domain"/>
    <property type="match status" value="1"/>
</dbReference>
<evidence type="ECO:0000256" key="4">
    <source>
        <dbReference type="ARBA" id="ARBA00022679"/>
    </source>
</evidence>
<feature type="domain" description="Histidine kinase" evidence="8">
    <location>
        <begin position="146"/>
        <end position="364"/>
    </location>
</feature>
<dbReference type="AlphaFoldDB" id="A0A2P7ECH6"/>
<dbReference type="GO" id="GO:0000155">
    <property type="term" value="F:phosphorelay sensor kinase activity"/>
    <property type="evidence" value="ECO:0007669"/>
    <property type="project" value="InterPro"/>
</dbReference>
<dbReference type="CDD" id="cd00075">
    <property type="entry name" value="HATPase"/>
    <property type="match status" value="1"/>
</dbReference>
<dbReference type="FunFam" id="3.30.565.10:FF:000006">
    <property type="entry name" value="Sensor histidine kinase WalK"/>
    <property type="match status" value="1"/>
</dbReference>
<keyword evidence="4" id="KW-0808">Transferase</keyword>
<evidence type="ECO:0000256" key="6">
    <source>
        <dbReference type="ARBA" id="ARBA00023012"/>
    </source>
</evidence>
<dbReference type="SUPFAM" id="SSF47384">
    <property type="entry name" value="Homodimeric domain of signal transducing histidine kinase"/>
    <property type="match status" value="1"/>
</dbReference>
<protein>
    <recommendedName>
        <fullName evidence="2">histidine kinase</fullName>
        <ecNumber evidence="2">2.7.13.3</ecNumber>
    </recommendedName>
</protein>
<dbReference type="PANTHER" id="PTHR45453">
    <property type="entry name" value="PHOSPHATE REGULON SENSOR PROTEIN PHOR"/>
    <property type="match status" value="1"/>
</dbReference>
<evidence type="ECO:0000256" key="1">
    <source>
        <dbReference type="ARBA" id="ARBA00000085"/>
    </source>
</evidence>
<dbReference type="CDD" id="cd00082">
    <property type="entry name" value="HisKA"/>
    <property type="match status" value="1"/>
</dbReference>
<dbReference type="Pfam" id="PF02518">
    <property type="entry name" value="HATPase_c"/>
    <property type="match status" value="1"/>
</dbReference>
<dbReference type="InterPro" id="IPR003594">
    <property type="entry name" value="HATPase_dom"/>
</dbReference>
<dbReference type="GO" id="GO:0005886">
    <property type="term" value="C:plasma membrane"/>
    <property type="evidence" value="ECO:0007669"/>
    <property type="project" value="TreeGrafter"/>
</dbReference>
<comment type="catalytic activity">
    <reaction evidence="1">
        <text>ATP + protein L-histidine = ADP + protein N-phospho-L-histidine.</text>
        <dbReference type="EC" id="2.7.13.3"/>
    </reaction>
</comment>
<dbReference type="SMART" id="SM00387">
    <property type="entry name" value="HATPase_c"/>
    <property type="match status" value="1"/>
</dbReference>
<evidence type="ECO:0000259" key="8">
    <source>
        <dbReference type="PROSITE" id="PS50109"/>
    </source>
</evidence>
<dbReference type="Proteomes" id="UP000240206">
    <property type="component" value="Unassembled WGS sequence"/>
</dbReference>
<dbReference type="InterPro" id="IPR005467">
    <property type="entry name" value="His_kinase_dom"/>
</dbReference>
<keyword evidence="5 9" id="KW-0418">Kinase</keyword>
<dbReference type="Pfam" id="PF00512">
    <property type="entry name" value="HisKA"/>
    <property type="match status" value="1"/>
</dbReference>
<keyword evidence="10" id="KW-1185">Reference proteome</keyword>
<keyword evidence="6" id="KW-0902">Two-component regulatory system</keyword>